<keyword evidence="2" id="KW-1185">Reference proteome</keyword>
<reference evidence="1" key="1">
    <citation type="submission" date="2021-05" db="EMBL/GenBank/DDBJ databases">
        <title>The genome of the haptophyte Pavlova lutheri (Diacronema luteri, Pavlovales) - a model for lipid biosynthesis in eukaryotic algae.</title>
        <authorList>
            <person name="Hulatt C.J."/>
            <person name="Posewitz M.C."/>
        </authorList>
    </citation>
    <scope>NUCLEOTIDE SEQUENCE</scope>
    <source>
        <strain evidence="1">NIVA-4/92</strain>
    </source>
</reference>
<dbReference type="Proteomes" id="UP000751190">
    <property type="component" value="Unassembled WGS sequence"/>
</dbReference>
<organism evidence="1 2">
    <name type="scientific">Diacronema lutheri</name>
    <name type="common">Unicellular marine alga</name>
    <name type="synonym">Monochrysis lutheri</name>
    <dbReference type="NCBI Taxonomy" id="2081491"/>
    <lineage>
        <taxon>Eukaryota</taxon>
        <taxon>Haptista</taxon>
        <taxon>Haptophyta</taxon>
        <taxon>Pavlovophyceae</taxon>
        <taxon>Pavlovales</taxon>
        <taxon>Pavlovaceae</taxon>
        <taxon>Diacronema</taxon>
    </lineage>
</organism>
<accession>A0A8J5XGP1</accession>
<dbReference type="AlphaFoldDB" id="A0A8J5XGP1"/>
<proteinExistence type="predicted"/>
<sequence length="203" mass="21676">MQTPGQRKAEPAEGVPDLIAELVQQLAAESRGHAVKASSLGAKIVEQTQTTELLRNELEAVRAELGASRAESTHLAGSLRDVIDSFALASESNLAPPPRAHLPDFDASALCANLRADIEAELATAHERDLAKLRTHLDGARGEVRTLQDVIKVLQSDVAAHVAAKKELRAKLTHAEVQIASLTALVPLCAQRHFSAAAVELRD</sequence>
<dbReference type="EMBL" id="JAGTXO010000032">
    <property type="protein sequence ID" value="KAG8460474.1"/>
    <property type="molecule type" value="Genomic_DNA"/>
</dbReference>
<protein>
    <submittedName>
        <fullName evidence="1">Uncharacterized protein</fullName>
    </submittedName>
</protein>
<comment type="caution">
    <text evidence="1">The sequence shown here is derived from an EMBL/GenBank/DDBJ whole genome shotgun (WGS) entry which is preliminary data.</text>
</comment>
<evidence type="ECO:0000313" key="2">
    <source>
        <dbReference type="Proteomes" id="UP000751190"/>
    </source>
</evidence>
<dbReference type="OrthoDB" id="10571805at2759"/>
<gene>
    <name evidence="1" type="ORF">KFE25_013124</name>
</gene>
<name>A0A8J5XGP1_DIALT</name>
<evidence type="ECO:0000313" key="1">
    <source>
        <dbReference type="EMBL" id="KAG8460474.1"/>
    </source>
</evidence>